<feature type="region of interest" description="Disordered" evidence="1">
    <location>
        <begin position="1"/>
        <end position="188"/>
    </location>
</feature>
<accession>A0A1Y3XW96</accession>
<keyword evidence="2" id="KW-1133">Transmembrane helix</keyword>
<dbReference type="OrthoDB" id="3197165at2"/>
<keyword evidence="2" id="KW-0812">Transmembrane</keyword>
<feature type="compositionally biased region" description="Low complexity" evidence="1">
    <location>
        <begin position="1"/>
        <end position="26"/>
    </location>
</feature>
<proteinExistence type="predicted"/>
<feature type="compositionally biased region" description="Low complexity" evidence="1">
    <location>
        <begin position="145"/>
        <end position="174"/>
    </location>
</feature>
<evidence type="ECO:0000313" key="3">
    <source>
        <dbReference type="EMBL" id="OUN89844.1"/>
    </source>
</evidence>
<feature type="compositionally biased region" description="Acidic residues" evidence="1">
    <location>
        <begin position="230"/>
        <end position="240"/>
    </location>
</feature>
<dbReference type="RefSeq" id="WP_094334731.1">
    <property type="nucleotide sequence ID" value="NZ_NFIE01000001.1"/>
</dbReference>
<sequence>MSEQEQQGVPPAAQPQADAPAAGAVDEVQGAPAAPEPLPMPPVPEQPVPAPEPVPDAPAPEQPLPMPPVPDASEAPAPDAPAPEQAPAPEPAQPVPPMPGQPPVPPAAGVPDASAPEQPPAVPQQPAPTPEQNPWNGQAGAGYTQPASWQIPQQQAAPQQPPAYAQPDGTAPGAPTQPAPQPPAPPAKKSNTGIIVGGIVGVLLVAVALILVLVVIPGLSDPSASTGDVTYDEPMDDPADEPAPSYSGEEVPEDSEEQATLAAQTELDKLQNADPEALALVGAIVNEGFENQTDETLEACGVDPEEYARIMLDGFSYTIDDVYVYESIGEATVYATVTCRDVFDLIDNYNYMLEAYMNSDDYAHTTYEEDCQRMGMIFIEAAEAAEMNDGYQMTIDLVYENGSWVVDEDTWESELDWLFDVE</sequence>
<keyword evidence="2" id="KW-0472">Membrane</keyword>
<dbReference type="AlphaFoldDB" id="A0A1Y3XW96"/>
<feature type="compositionally biased region" description="Pro residues" evidence="1">
    <location>
        <begin position="117"/>
        <end position="131"/>
    </location>
</feature>
<dbReference type="EMBL" id="NFIE01000001">
    <property type="protein sequence ID" value="OUN89844.1"/>
    <property type="molecule type" value="Genomic_DNA"/>
</dbReference>
<evidence type="ECO:0000313" key="4">
    <source>
        <dbReference type="Proteomes" id="UP000195781"/>
    </source>
</evidence>
<feature type="transmembrane region" description="Helical" evidence="2">
    <location>
        <begin position="194"/>
        <end position="216"/>
    </location>
</feature>
<feature type="compositionally biased region" description="Pro residues" evidence="1">
    <location>
        <begin position="34"/>
        <end position="70"/>
    </location>
</feature>
<organism evidence="3 4">
    <name type="scientific">[Collinsella] massiliensis</name>
    <dbReference type="NCBI Taxonomy" id="1232426"/>
    <lineage>
        <taxon>Bacteria</taxon>
        <taxon>Bacillati</taxon>
        <taxon>Actinomycetota</taxon>
        <taxon>Coriobacteriia</taxon>
        <taxon>Coriobacteriales</taxon>
        <taxon>Coriobacteriaceae</taxon>
        <taxon>Enorma</taxon>
    </lineage>
</organism>
<feature type="compositionally biased region" description="Pro residues" evidence="1">
    <location>
        <begin position="175"/>
        <end position="186"/>
    </location>
</feature>
<protein>
    <submittedName>
        <fullName evidence="3">Uncharacterized protein</fullName>
    </submittedName>
</protein>
<name>A0A1Y3XW96_9ACTN</name>
<gene>
    <name evidence="3" type="ORF">B5G02_00380</name>
</gene>
<keyword evidence="4" id="KW-1185">Reference proteome</keyword>
<feature type="compositionally biased region" description="Pro residues" evidence="1">
    <location>
        <begin position="78"/>
        <end position="108"/>
    </location>
</feature>
<reference evidence="4" key="1">
    <citation type="submission" date="2017-04" db="EMBL/GenBank/DDBJ databases">
        <title>Function of individual gut microbiota members based on whole genome sequencing of pure cultures obtained from chicken caecum.</title>
        <authorList>
            <person name="Medvecky M."/>
            <person name="Cejkova D."/>
            <person name="Polansky O."/>
            <person name="Karasova D."/>
            <person name="Kubasova T."/>
            <person name="Cizek A."/>
            <person name="Rychlik I."/>
        </authorList>
    </citation>
    <scope>NUCLEOTIDE SEQUENCE [LARGE SCALE GENOMIC DNA]</scope>
    <source>
        <strain evidence="4">An5</strain>
    </source>
</reference>
<dbReference type="Proteomes" id="UP000195781">
    <property type="component" value="Unassembled WGS sequence"/>
</dbReference>
<feature type="region of interest" description="Disordered" evidence="1">
    <location>
        <begin position="222"/>
        <end position="257"/>
    </location>
</feature>
<comment type="caution">
    <text evidence="3">The sequence shown here is derived from an EMBL/GenBank/DDBJ whole genome shotgun (WGS) entry which is preliminary data.</text>
</comment>
<evidence type="ECO:0000256" key="1">
    <source>
        <dbReference type="SAM" id="MobiDB-lite"/>
    </source>
</evidence>
<evidence type="ECO:0000256" key="2">
    <source>
        <dbReference type="SAM" id="Phobius"/>
    </source>
</evidence>